<proteinExistence type="inferred from homology"/>
<dbReference type="AlphaFoldDB" id="A0A8C3ED66"/>
<evidence type="ECO:0000256" key="12">
    <source>
        <dbReference type="ARBA" id="ARBA00050530"/>
    </source>
</evidence>
<evidence type="ECO:0000256" key="6">
    <source>
        <dbReference type="ARBA" id="ARBA00011738"/>
    </source>
</evidence>
<keyword evidence="8" id="KW-0285">Flavoprotein</keyword>
<keyword evidence="20" id="KW-1185">Reference proteome</keyword>
<feature type="domain" description="Pyridoxamine 5'-phosphate oxidase N-terminal" evidence="17">
    <location>
        <begin position="372"/>
        <end position="487"/>
    </location>
</feature>
<evidence type="ECO:0000256" key="2">
    <source>
        <dbReference type="ARBA" id="ARBA00003691"/>
    </source>
</evidence>
<feature type="domain" description="Pyridoxine 5'-phosphate oxidase dimerisation C-terminal" evidence="18">
    <location>
        <begin position="501"/>
        <end position="555"/>
    </location>
</feature>
<evidence type="ECO:0000256" key="10">
    <source>
        <dbReference type="ARBA" id="ARBA00023002"/>
    </source>
</evidence>
<dbReference type="PROSITE" id="PS01064">
    <property type="entry name" value="PYRIDOX_OXIDASE"/>
    <property type="match status" value="1"/>
</dbReference>
<dbReference type="UniPathway" id="UPA01068">
    <property type="reaction ID" value="UER00304"/>
</dbReference>
<comment type="catalytic activity">
    <reaction evidence="13">
        <text>pyridoxine 5'-phosphate + O2 = pyridoxal 5'-phosphate + H2O2</text>
        <dbReference type="Rhea" id="RHEA:15149"/>
        <dbReference type="ChEBI" id="CHEBI:15379"/>
        <dbReference type="ChEBI" id="CHEBI:16240"/>
        <dbReference type="ChEBI" id="CHEBI:58589"/>
        <dbReference type="ChEBI" id="CHEBI:597326"/>
        <dbReference type="EC" id="1.4.3.5"/>
    </reaction>
    <physiologicalReaction direction="left-to-right" evidence="13">
        <dbReference type="Rhea" id="RHEA:15150"/>
    </physiologicalReaction>
</comment>
<evidence type="ECO:0000256" key="16">
    <source>
        <dbReference type="SAM" id="MobiDB-lite"/>
    </source>
</evidence>
<feature type="region of interest" description="Disordered" evidence="16">
    <location>
        <begin position="157"/>
        <end position="176"/>
    </location>
</feature>
<evidence type="ECO:0000256" key="11">
    <source>
        <dbReference type="ARBA" id="ARBA00023096"/>
    </source>
</evidence>
<keyword evidence="9" id="KW-0288">FMN</keyword>
<accession>A0A8U7NT76</accession>
<evidence type="ECO:0000256" key="13">
    <source>
        <dbReference type="ARBA" id="ARBA00052947"/>
    </source>
</evidence>
<dbReference type="Proteomes" id="UP000694553">
    <property type="component" value="Unassembled WGS sequence"/>
</dbReference>
<dbReference type="InterPro" id="IPR000659">
    <property type="entry name" value="Pyridox_Oxase"/>
</dbReference>
<dbReference type="FunFam" id="2.30.110.10:FF:000020">
    <property type="entry name" value="PNPO isoform 11"/>
    <property type="match status" value="1"/>
</dbReference>
<dbReference type="HAMAP" id="MF_01629">
    <property type="entry name" value="PdxH"/>
    <property type="match status" value="1"/>
</dbReference>
<evidence type="ECO:0000313" key="20">
    <source>
        <dbReference type="Proteomes" id="UP000694553"/>
    </source>
</evidence>
<evidence type="ECO:0000256" key="7">
    <source>
        <dbReference type="ARBA" id="ARBA00012801"/>
    </source>
</evidence>
<evidence type="ECO:0000256" key="5">
    <source>
        <dbReference type="ARBA" id="ARBA00007301"/>
    </source>
</evidence>
<dbReference type="NCBIfam" id="NF004231">
    <property type="entry name" value="PRK05679.1"/>
    <property type="match status" value="1"/>
</dbReference>
<evidence type="ECO:0000256" key="1">
    <source>
        <dbReference type="ARBA" id="ARBA00001917"/>
    </source>
</evidence>
<dbReference type="InterPro" id="IPR012349">
    <property type="entry name" value="Split_barrel_FMN-bd"/>
</dbReference>
<dbReference type="Ensembl" id="ENSCMUT00000019043.2">
    <property type="protein sequence ID" value="ENSCMUP00000017733.2"/>
    <property type="gene ID" value="ENSCMUG00000010951.2"/>
</dbReference>
<evidence type="ECO:0000256" key="9">
    <source>
        <dbReference type="ARBA" id="ARBA00022643"/>
    </source>
</evidence>
<dbReference type="InterPro" id="IPR019576">
    <property type="entry name" value="Pyridoxamine_oxidase_dimer_C"/>
</dbReference>
<dbReference type="InterPro" id="IPR011576">
    <property type="entry name" value="Pyridox_Oxase_N"/>
</dbReference>
<dbReference type="EC" id="1.4.3.5" evidence="7"/>
<dbReference type="Pfam" id="PF01243">
    <property type="entry name" value="PNPOx_N"/>
    <property type="match status" value="1"/>
</dbReference>
<evidence type="ECO:0000256" key="3">
    <source>
        <dbReference type="ARBA" id="ARBA00004738"/>
    </source>
</evidence>
<dbReference type="GO" id="GO:0008615">
    <property type="term" value="P:pyridoxine biosynthetic process"/>
    <property type="evidence" value="ECO:0007669"/>
    <property type="project" value="UniProtKB-KW"/>
</dbReference>
<evidence type="ECO:0000256" key="15">
    <source>
        <dbReference type="ARBA" id="ARBA00077914"/>
    </source>
</evidence>
<evidence type="ECO:0000256" key="8">
    <source>
        <dbReference type="ARBA" id="ARBA00022630"/>
    </source>
</evidence>
<sequence>MSCWVWSLGLSPNPRPLSQHPSGPHVPSLPSLCSLSPNPRVPKSPCPQIPVSPISPSLVTIPPGPNIPSPPSLCSLSPNPRVPKSPCPQIPVPCHNRPEPKYPIPVYPVLTCPQIPVPYHSVPQGHISHPCLPCAQCPQIPVSPSPRVPTSLCPLSPPGPNVPSPPSLSPPAPCHNPALPDPAPPFPPSLCPVAPSPGVPLCPQRPLLVPDVPKSPSPPPRGRCPFKSPPRTCLYPHTTSGFLRPAPSASSNELPALPEARALRRFLLAVGEEAWPRLATPPAWWGLRSAAMELGDLRKSYRGDTECSLSPRNWGVPPSKTYRISLHVLRVTLDPGWLLFVAFEEQHLASLDPIEQFRAWFQEALDCPDIGEVNAMCLATCTRDGKPSARMVLLKGFGQDGFRFFTNYESRKGKELDSNPFASLVFYWEPLCRQVRIEGSVKRLPEEESERYFHSRPKGNQIGALVSRQSSVIPDREYLRKKNAELEERYRDTPVPKPDYWGAYIVEPEVVEFWQGQSNRLHDRIVFRRLRDRAAPLGAMTHRAHGDWVYERFSP</sequence>
<keyword evidence="10" id="KW-0560">Oxidoreductase</keyword>
<dbReference type="GO" id="GO:0004733">
    <property type="term" value="F:pyridoxamine phosphate oxidase activity"/>
    <property type="evidence" value="ECO:0007669"/>
    <property type="project" value="UniProtKB-EC"/>
</dbReference>
<protein>
    <recommendedName>
        <fullName evidence="14">Pyridoxine-5'-phosphate oxidase</fullName>
        <ecNumber evidence="7">1.4.3.5</ecNumber>
    </recommendedName>
    <alternativeName>
        <fullName evidence="15">Pyridoxamine-phosphate oxidase</fullName>
    </alternativeName>
</protein>
<evidence type="ECO:0000259" key="17">
    <source>
        <dbReference type="Pfam" id="PF01243"/>
    </source>
</evidence>
<evidence type="ECO:0000313" key="19">
    <source>
        <dbReference type="Ensembl" id="ENSCMUP00000017733.2"/>
    </source>
</evidence>
<name>A0A8C3ED66_CORMO</name>
<dbReference type="Pfam" id="PF10590">
    <property type="entry name" value="PNP_phzG_C"/>
    <property type="match status" value="1"/>
</dbReference>
<comment type="subunit">
    <text evidence="6">Homodimer.</text>
</comment>
<comment type="cofactor">
    <cofactor evidence="1">
        <name>FMN</name>
        <dbReference type="ChEBI" id="CHEBI:58210"/>
    </cofactor>
</comment>
<dbReference type="GO" id="GO:0010181">
    <property type="term" value="F:FMN binding"/>
    <property type="evidence" value="ECO:0007669"/>
    <property type="project" value="InterPro"/>
</dbReference>
<evidence type="ECO:0000256" key="4">
    <source>
        <dbReference type="ARBA" id="ARBA00005037"/>
    </source>
</evidence>
<dbReference type="NCBIfam" id="TIGR00558">
    <property type="entry name" value="pdxH"/>
    <property type="match status" value="1"/>
</dbReference>
<accession>A0A8C3ED66</accession>
<dbReference type="PANTHER" id="PTHR10851:SF0">
    <property type="entry name" value="PYRIDOXINE-5'-PHOSPHATE OXIDASE"/>
    <property type="match status" value="1"/>
</dbReference>
<reference evidence="20" key="1">
    <citation type="submission" date="2019-10" db="EMBL/GenBank/DDBJ databases">
        <title>Corvus moneduloides (New Caledonian crow) genome, bCorMon1, primary haplotype.</title>
        <authorList>
            <person name="Rutz C."/>
            <person name="Fungtammasan C."/>
            <person name="Mountcastle J."/>
            <person name="Formenti G."/>
            <person name="Chow W."/>
            <person name="Howe K."/>
            <person name="Steele M.P."/>
            <person name="Fernandes J."/>
            <person name="Gilbert M.T.P."/>
            <person name="Fedrigo O."/>
            <person name="Jarvis E.D."/>
            <person name="Gemmell N."/>
        </authorList>
    </citation>
    <scope>NUCLEOTIDE SEQUENCE [LARGE SCALE GENOMIC DNA]</scope>
</reference>
<gene>
    <name evidence="19" type="primary">PNPO</name>
</gene>
<reference evidence="19" key="3">
    <citation type="submission" date="2025-09" db="UniProtKB">
        <authorList>
            <consortium name="Ensembl"/>
        </authorList>
    </citation>
    <scope>IDENTIFICATION</scope>
</reference>
<dbReference type="Gene3D" id="2.30.110.10">
    <property type="entry name" value="Electron Transport, Fmn-binding Protein, Chain A"/>
    <property type="match status" value="1"/>
</dbReference>
<dbReference type="SUPFAM" id="SSF50475">
    <property type="entry name" value="FMN-binding split barrel"/>
    <property type="match status" value="1"/>
</dbReference>
<dbReference type="PANTHER" id="PTHR10851">
    <property type="entry name" value="PYRIDOXINE-5-PHOSPHATE OXIDASE"/>
    <property type="match status" value="1"/>
</dbReference>
<dbReference type="InterPro" id="IPR019740">
    <property type="entry name" value="Pyridox_Oxase_CS"/>
</dbReference>
<evidence type="ECO:0000259" key="18">
    <source>
        <dbReference type="Pfam" id="PF10590"/>
    </source>
</evidence>
<reference evidence="19" key="2">
    <citation type="submission" date="2025-08" db="UniProtKB">
        <authorList>
            <consortium name="Ensembl"/>
        </authorList>
    </citation>
    <scope>IDENTIFICATION</scope>
</reference>
<comment type="pathway">
    <text evidence="4">Cofactor metabolism; pyridoxal 5'-phosphate salvage; pyridoxal 5'-phosphate from pyridoxine 5'-phosphate: step 1/1.</text>
</comment>
<keyword evidence="11" id="KW-0664">Pyridoxine biosynthesis</keyword>
<comment type="similarity">
    <text evidence="5">Belongs to the pyridoxamine 5'-phosphate oxidase family.</text>
</comment>
<organism evidence="19 20">
    <name type="scientific">Corvus moneduloides</name>
    <name type="common">New Caledonian crow</name>
    <dbReference type="NCBI Taxonomy" id="1196302"/>
    <lineage>
        <taxon>Eukaryota</taxon>
        <taxon>Metazoa</taxon>
        <taxon>Chordata</taxon>
        <taxon>Craniata</taxon>
        <taxon>Vertebrata</taxon>
        <taxon>Euteleostomi</taxon>
        <taxon>Archelosauria</taxon>
        <taxon>Archosauria</taxon>
        <taxon>Dinosauria</taxon>
        <taxon>Saurischia</taxon>
        <taxon>Theropoda</taxon>
        <taxon>Coelurosauria</taxon>
        <taxon>Aves</taxon>
        <taxon>Neognathae</taxon>
        <taxon>Neoaves</taxon>
        <taxon>Telluraves</taxon>
        <taxon>Australaves</taxon>
        <taxon>Passeriformes</taxon>
        <taxon>Corvoidea</taxon>
        <taxon>Corvidae</taxon>
        <taxon>Corvus</taxon>
    </lineage>
</organism>
<evidence type="ECO:0000256" key="14">
    <source>
        <dbReference type="ARBA" id="ARBA00073441"/>
    </source>
</evidence>
<comment type="pathway">
    <text evidence="3">Cofactor metabolism; pyridoxal 5'-phosphate salvage; pyridoxal 5'-phosphate from pyridoxamine 5'-phosphate: step 1/1.</text>
</comment>
<comment type="catalytic activity">
    <reaction evidence="12">
        <text>pyridoxamine 5'-phosphate + O2 + H2O = pyridoxal 5'-phosphate + H2O2 + NH4(+)</text>
        <dbReference type="Rhea" id="RHEA:15817"/>
        <dbReference type="ChEBI" id="CHEBI:15377"/>
        <dbReference type="ChEBI" id="CHEBI:15379"/>
        <dbReference type="ChEBI" id="CHEBI:16240"/>
        <dbReference type="ChEBI" id="CHEBI:28938"/>
        <dbReference type="ChEBI" id="CHEBI:58451"/>
        <dbReference type="ChEBI" id="CHEBI:597326"/>
        <dbReference type="EC" id="1.4.3.5"/>
    </reaction>
    <physiologicalReaction direction="left-to-right" evidence="12">
        <dbReference type="Rhea" id="RHEA:15818"/>
    </physiologicalReaction>
</comment>
<comment type="function">
    <text evidence="2">Catalyzes the oxidation of either pyridoxine 5'-phosphate (PNP) or pyridoxamine 5'-phosphate (PMP) into pyridoxal 5'-phosphate (PLP).</text>
</comment>